<accession>A0A1N7SDP1</accession>
<proteinExistence type="predicted"/>
<evidence type="ECO:0000313" key="1">
    <source>
        <dbReference type="EMBL" id="SIT45461.1"/>
    </source>
</evidence>
<dbReference type="STRING" id="1247936.BN2475_570005"/>
<dbReference type="AlphaFoldDB" id="A0A1N7SDP1"/>
<protein>
    <submittedName>
        <fullName evidence="1">Uncharacterized protein</fullName>
    </submittedName>
</protein>
<dbReference type="Proteomes" id="UP000187012">
    <property type="component" value="Unassembled WGS sequence"/>
</dbReference>
<name>A0A1N7SDP1_9BURK</name>
<dbReference type="EMBL" id="CYGX02000057">
    <property type="protein sequence ID" value="SIT45461.1"/>
    <property type="molecule type" value="Genomic_DNA"/>
</dbReference>
<sequence>MASIARRPELQRVFSPIRMALLAVIATCTLRGATFARDCGIFWDARFHLHRRAVHSDAAHVVAASVRTACGA</sequence>
<organism evidence="1 2">
    <name type="scientific">Paraburkholderia ribeironis</name>
    <dbReference type="NCBI Taxonomy" id="1247936"/>
    <lineage>
        <taxon>Bacteria</taxon>
        <taxon>Pseudomonadati</taxon>
        <taxon>Pseudomonadota</taxon>
        <taxon>Betaproteobacteria</taxon>
        <taxon>Burkholderiales</taxon>
        <taxon>Burkholderiaceae</taxon>
        <taxon>Paraburkholderia</taxon>
    </lineage>
</organism>
<evidence type="ECO:0000313" key="2">
    <source>
        <dbReference type="Proteomes" id="UP000187012"/>
    </source>
</evidence>
<gene>
    <name evidence="1" type="ORF">BN2475_570005</name>
</gene>
<reference evidence="1 2" key="1">
    <citation type="submission" date="2016-12" db="EMBL/GenBank/DDBJ databases">
        <authorList>
            <person name="Song W.-J."/>
            <person name="Kurnit D.M."/>
        </authorList>
    </citation>
    <scope>NUCLEOTIDE SEQUENCE [LARGE SCALE GENOMIC DNA]</scope>
    <source>
        <strain evidence="1 2">STM7296</strain>
    </source>
</reference>
<keyword evidence="2" id="KW-1185">Reference proteome</keyword>